<keyword evidence="1" id="KW-0175">Coiled coil</keyword>
<feature type="coiled-coil region" evidence="1">
    <location>
        <begin position="162"/>
        <end position="206"/>
    </location>
</feature>
<accession>A0A812UR58</accession>
<proteinExistence type="predicted"/>
<dbReference type="EMBL" id="CAJNDS010002753">
    <property type="protein sequence ID" value="CAE7585093.1"/>
    <property type="molecule type" value="Genomic_DNA"/>
</dbReference>
<evidence type="ECO:0000313" key="3">
    <source>
        <dbReference type="Proteomes" id="UP000604046"/>
    </source>
</evidence>
<comment type="caution">
    <text evidence="2">The sequence shown here is derived from an EMBL/GenBank/DDBJ whole genome shotgun (WGS) entry which is preliminary data.</text>
</comment>
<sequence>MKASSIRKAGPRPTPRDLLHVSSLTSACRRSSLALTFHIWHAGSRHRCQMRQRLAAIWKERCHPSGRSLERCFVEWADAIFCTEGVAEGSVQEELAQEQGRSQLESSFRSRAVAVLDVLSSGKDRLQLREAFQCWSFLLLWQGQHFWHQKLREDEREVQVAFLQAQEAKVQQEQEARQLQQRVLDLEHALQERHDWTRQYEELKANRVWKLRQHCILAGARHGGCLLQMLVWSLWCLALRHTNTSHLPLAQRLECRHRALIAFSSWAACVMLGQRRQRTQVWFQQAADRSLTCTSDLLEKRSLEEQNFALGCVFSAWCRFAEFRVALGQDAASRVGLCGASLHHVPREARSRSQLPQAEWSHDLEDLLEDANSVMQESLLLLWKPFLSVVLQLWRTTSRSLARRRFSGPRGLQQDGASRVEGRQKLVNSLLHQIDRALLVVVVCAWKLQAESRQGGFPMQTPSTPCF</sequence>
<evidence type="ECO:0000256" key="1">
    <source>
        <dbReference type="SAM" id="Coils"/>
    </source>
</evidence>
<dbReference type="AlphaFoldDB" id="A0A812UR58"/>
<dbReference type="PROSITE" id="PS51257">
    <property type="entry name" value="PROKAR_LIPOPROTEIN"/>
    <property type="match status" value="1"/>
</dbReference>
<dbReference type="Proteomes" id="UP000604046">
    <property type="component" value="Unassembled WGS sequence"/>
</dbReference>
<dbReference type="OrthoDB" id="433073at2759"/>
<gene>
    <name evidence="2" type="ORF">SNAT2548_LOCUS33362</name>
</gene>
<protein>
    <submittedName>
        <fullName evidence="2">Uncharacterized protein</fullName>
    </submittedName>
</protein>
<organism evidence="2 3">
    <name type="scientific">Symbiodinium natans</name>
    <dbReference type="NCBI Taxonomy" id="878477"/>
    <lineage>
        <taxon>Eukaryota</taxon>
        <taxon>Sar</taxon>
        <taxon>Alveolata</taxon>
        <taxon>Dinophyceae</taxon>
        <taxon>Suessiales</taxon>
        <taxon>Symbiodiniaceae</taxon>
        <taxon>Symbiodinium</taxon>
    </lineage>
</organism>
<reference evidence="2" key="1">
    <citation type="submission" date="2021-02" db="EMBL/GenBank/DDBJ databases">
        <authorList>
            <person name="Dougan E. K."/>
            <person name="Rhodes N."/>
            <person name="Thang M."/>
            <person name="Chan C."/>
        </authorList>
    </citation>
    <scope>NUCLEOTIDE SEQUENCE</scope>
</reference>
<name>A0A812UR58_9DINO</name>
<evidence type="ECO:0000313" key="2">
    <source>
        <dbReference type="EMBL" id="CAE7585093.1"/>
    </source>
</evidence>
<keyword evidence="3" id="KW-1185">Reference proteome</keyword>